<feature type="transmembrane region" description="Helical" evidence="8">
    <location>
        <begin position="122"/>
        <end position="144"/>
    </location>
</feature>
<feature type="transmembrane region" description="Helical" evidence="8">
    <location>
        <begin position="272"/>
        <end position="292"/>
    </location>
</feature>
<evidence type="ECO:0000256" key="2">
    <source>
        <dbReference type="ARBA" id="ARBA00010145"/>
    </source>
</evidence>
<dbReference type="GO" id="GO:0055085">
    <property type="term" value="P:transmembrane transport"/>
    <property type="evidence" value="ECO:0007669"/>
    <property type="project" value="InterPro"/>
</dbReference>
<proteinExistence type="inferred from homology"/>
<comment type="caution">
    <text evidence="9">The sequence shown here is derived from an EMBL/GenBank/DDBJ whole genome shotgun (WGS) entry which is preliminary data.</text>
</comment>
<keyword evidence="5 8" id="KW-0812">Transmembrane</keyword>
<dbReference type="OrthoDB" id="3238001at2"/>
<dbReference type="Proteomes" id="UP000248012">
    <property type="component" value="Unassembled WGS sequence"/>
</dbReference>
<evidence type="ECO:0000313" key="9">
    <source>
        <dbReference type="EMBL" id="PYC47687.1"/>
    </source>
</evidence>
<dbReference type="InterPro" id="IPR038770">
    <property type="entry name" value="Na+/solute_symporter_sf"/>
</dbReference>
<sequence length="293" mass="31077">MNLALTVLEITAPVFILATIGFGWVKAGFEYRLEFVTQLAMTFATPCLIFTALMKTEVDPAALATLSLASIVAYGAITVAAAGLMMLLRLKMRTYLAPVIFGNTGNLGLPLALFAFGETGLGYAVVVFAIMAIWSFTFGIWVVAGGGSLTRVLKEPLVWATLLGGLFLWQGWETPRFLTNTLELIGQMAIPIMLITLGVAVARLTPGRTLQAIAISALKLVICVGIAWGVGRWFALDDTAFAVLLMQVGTPVAVTSYLLAEKYGADADAVAGLVVVSTLMSVLAIPLLLAMLL</sequence>
<reference evidence="9 10" key="1">
    <citation type="submission" date="2018-05" db="EMBL/GenBank/DDBJ databases">
        <title>Oceanovita maritima gen. nov., sp. nov., a marine bacterium in the family Rhodobacteraceae isolated from surface seawater of Lundu port Xiamen, China.</title>
        <authorList>
            <person name="Hetharua B.H."/>
            <person name="Min D."/>
            <person name="Liao H."/>
            <person name="Tian Y."/>
        </authorList>
    </citation>
    <scope>NUCLEOTIDE SEQUENCE [LARGE SCALE GENOMIC DNA]</scope>
    <source>
        <strain evidence="9 10">FSX-11</strain>
    </source>
</reference>
<dbReference type="Pfam" id="PF03547">
    <property type="entry name" value="Mem_trans"/>
    <property type="match status" value="2"/>
</dbReference>
<dbReference type="RefSeq" id="WP_110795994.1">
    <property type="nucleotide sequence ID" value="NZ_KZ826484.1"/>
</dbReference>
<feature type="transmembrane region" description="Helical" evidence="8">
    <location>
        <begin position="212"/>
        <end position="234"/>
    </location>
</feature>
<feature type="transmembrane region" description="Helical" evidence="8">
    <location>
        <begin position="95"/>
        <end position="116"/>
    </location>
</feature>
<keyword evidence="4" id="KW-1003">Cell membrane</keyword>
<keyword evidence="7 8" id="KW-0472">Membrane</keyword>
<dbReference type="EMBL" id="QFVT01000005">
    <property type="protein sequence ID" value="PYC47687.1"/>
    <property type="molecule type" value="Genomic_DNA"/>
</dbReference>
<evidence type="ECO:0000256" key="6">
    <source>
        <dbReference type="ARBA" id="ARBA00022989"/>
    </source>
</evidence>
<comment type="subcellular location">
    <subcellularLocation>
        <location evidence="1">Cell membrane</location>
        <topology evidence="1">Multi-pass membrane protein</topology>
    </subcellularLocation>
</comment>
<feature type="transmembrane region" description="Helical" evidence="8">
    <location>
        <begin position="6"/>
        <end position="24"/>
    </location>
</feature>
<feature type="transmembrane region" description="Helical" evidence="8">
    <location>
        <begin position="156"/>
        <end position="172"/>
    </location>
</feature>
<feature type="transmembrane region" description="Helical" evidence="8">
    <location>
        <begin position="36"/>
        <end position="54"/>
    </location>
</feature>
<protein>
    <submittedName>
        <fullName evidence="9">Transporter</fullName>
    </submittedName>
</protein>
<gene>
    <name evidence="9" type="ORF">DI396_09670</name>
</gene>
<feature type="transmembrane region" description="Helical" evidence="8">
    <location>
        <begin position="240"/>
        <end position="260"/>
    </location>
</feature>
<evidence type="ECO:0000256" key="3">
    <source>
        <dbReference type="ARBA" id="ARBA00022448"/>
    </source>
</evidence>
<accession>A0A2V4NMY1</accession>
<evidence type="ECO:0000256" key="1">
    <source>
        <dbReference type="ARBA" id="ARBA00004651"/>
    </source>
</evidence>
<dbReference type="AlphaFoldDB" id="A0A2V4NMY1"/>
<dbReference type="PANTHER" id="PTHR36838:SF1">
    <property type="entry name" value="SLR1864 PROTEIN"/>
    <property type="match status" value="1"/>
</dbReference>
<dbReference type="Gene3D" id="1.20.1530.20">
    <property type="match status" value="1"/>
</dbReference>
<evidence type="ECO:0000256" key="5">
    <source>
        <dbReference type="ARBA" id="ARBA00022692"/>
    </source>
</evidence>
<keyword evidence="10" id="KW-1185">Reference proteome</keyword>
<evidence type="ECO:0000256" key="7">
    <source>
        <dbReference type="ARBA" id="ARBA00023136"/>
    </source>
</evidence>
<keyword evidence="3" id="KW-0813">Transport</keyword>
<comment type="similarity">
    <text evidence="2">Belongs to the auxin efflux carrier (TC 2.A.69) family.</text>
</comment>
<feature type="transmembrane region" description="Helical" evidence="8">
    <location>
        <begin position="184"/>
        <end position="205"/>
    </location>
</feature>
<feature type="transmembrane region" description="Helical" evidence="8">
    <location>
        <begin position="66"/>
        <end position="88"/>
    </location>
</feature>
<evidence type="ECO:0000313" key="10">
    <source>
        <dbReference type="Proteomes" id="UP000248012"/>
    </source>
</evidence>
<organism evidence="9 10">
    <name type="scientific">Litorivita pollutaquae</name>
    <dbReference type="NCBI Taxonomy" id="2200892"/>
    <lineage>
        <taxon>Bacteria</taxon>
        <taxon>Pseudomonadati</taxon>
        <taxon>Pseudomonadota</taxon>
        <taxon>Alphaproteobacteria</taxon>
        <taxon>Rhodobacterales</taxon>
        <taxon>Paracoccaceae</taxon>
        <taxon>Litorivita</taxon>
    </lineage>
</organism>
<evidence type="ECO:0000256" key="4">
    <source>
        <dbReference type="ARBA" id="ARBA00022475"/>
    </source>
</evidence>
<keyword evidence="6 8" id="KW-1133">Transmembrane helix</keyword>
<dbReference type="GO" id="GO:0005886">
    <property type="term" value="C:plasma membrane"/>
    <property type="evidence" value="ECO:0007669"/>
    <property type="project" value="UniProtKB-SubCell"/>
</dbReference>
<name>A0A2V4NMY1_9RHOB</name>
<dbReference type="InterPro" id="IPR004776">
    <property type="entry name" value="Mem_transp_PIN-like"/>
</dbReference>
<evidence type="ECO:0000256" key="8">
    <source>
        <dbReference type="SAM" id="Phobius"/>
    </source>
</evidence>
<dbReference type="PANTHER" id="PTHR36838">
    <property type="entry name" value="AUXIN EFFLUX CARRIER FAMILY PROTEIN"/>
    <property type="match status" value="1"/>
</dbReference>